<comment type="caution">
    <text evidence="11">The sequence shown here is derived from an EMBL/GenBank/DDBJ whole genome shotgun (WGS) entry which is preliminary data.</text>
</comment>
<dbReference type="Proteomes" id="UP000317046">
    <property type="component" value="Unassembled WGS sequence"/>
</dbReference>
<evidence type="ECO:0000256" key="6">
    <source>
        <dbReference type="PIRSR" id="PIRSR000445-2"/>
    </source>
</evidence>
<comment type="miscellaneous">
    <text evidence="4">During catalysis, the active site Cys acts as a nucleophile attacking the alpha-carbonyl group of tRNA-bound glutamate with the formation of a thioester intermediate between enzyme and glutamate, and the concomitant release of tRNA(Glu). The thioester intermediate is finally reduced by direct hydride transfer from NADPH, to form the product GSA.</text>
</comment>
<dbReference type="AlphaFoldDB" id="A0A4Y3KRE0"/>
<evidence type="ECO:0000313" key="12">
    <source>
        <dbReference type="Proteomes" id="UP000317046"/>
    </source>
</evidence>
<dbReference type="GO" id="GO:0050661">
    <property type="term" value="F:NADP binding"/>
    <property type="evidence" value="ECO:0007669"/>
    <property type="project" value="InterPro"/>
</dbReference>
<protein>
    <recommendedName>
        <fullName evidence="4">Glutamyl-tRNA reductase</fullName>
        <shortName evidence="4">GluTR</shortName>
        <ecNumber evidence="4">1.2.1.70</ecNumber>
    </recommendedName>
</protein>
<dbReference type="InterPro" id="IPR036291">
    <property type="entry name" value="NAD(P)-bd_dom_sf"/>
</dbReference>
<dbReference type="InterPro" id="IPR036343">
    <property type="entry name" value="GluRdtase_N_sf"/>
</dbReference>
<dbReference type="InterPro" id="IPR006151">
    <property type="entry name" value="Shikm_DH/Glu-tRNA_Rdtase"/>
</dbReference>
<comment type="similarity">
    <text evidence="4">Belongs to the glutamyl-tRNA reductase family.</text>
</comment>
<comment type="function">
    <text evidence="4">Catalyzes the NADPH-dependent reduction of glutamyl-tRNA(Glu) to glutamate 1-semialdehyde (GSA).</text>
</comment>
<keyword evidence="2 4" id="KW-0560">Oxidoreductase</keyword>
<dbReference type="Pfam" id="PF05201">
    <property type="entry name" value="GlutR_N"/>
    <property type="match status" value="1"/>
</dbReference>
<evidence type="ECO:0000259" key="10">
    <source>
        <dbReference type="Pfam" id="PF05201"/>
    </source>
</evidence>
<keyword evidence="1 4" id="KW-0521">NADP</keyword>
<feature type="binding site" evidence="4 6">
    <location>
        <begin position="115"/>
        <end position="117"/>
    </location>
    <ligand>
        <name>substrate</name>
    </ligand>
</feature>
<dbReference type="Pfam" id="PF01488">
    <property type="entry name" value="Shikimate_DH"/>
    <property type="match status" value="1"/>
</dbReference>
<evidence type="ECO:0000256" key="4">
    <source>
        <dbReference type="HAMAP-Rule" id="MF_00087"/>
    </source>
</evidence>
<evidence type="ECO:0000256" key="1">
    <source>
        <dbReference type="ARBA" id="ARBA00022857"/>
    </source>
</evidence>
<feature type="binding site" evidence="4 7">
    <location>
        <begin position="190"/>
        <end position="195"/>
    </location>
    <ligand>
        <name>NADP(+)</name>
        <dbReference type="ChEBI" id="CHEBI:58349"/>
    </ligand>
</feature>
<dbReference type="InterPro" id="IPR015895">
    <property type="entry name" value="4pyrrol_synth_GluRdtase_N"/>
</dbReference>
<evidence type="ECO:0000256" key="8">
    <source>
        <dbReference type="PIRSR" id="PIRSR000445-4"/>
    </source>
</evidence>
<feature type="site" description="Important for activity" evidence="4 8">
    <location>
        <position position="100"/>
    </location>
</feature>
<organism evidence="11 12">
    <name type="scientific">Cellulomonas cellasea</name>
    <dbReference type="NCBI Taxonomy" id="43670"/>
    <lineage>
        <taxon>Bacteria</taxon>
        <taxon>Bacillati</taxon>
        <taxon>Actinomycetota</taxon>
        <taxon>Actinomycetes</taxon>
        <taxon>Micrococcales</taxon>
        <taxon>Cellulomonadaceae</taxon>
        <taxon>Cellulomonas</taxon>
    </lineage>
</organism>
<sequence>MVLLSLIASHHDLDLSVLERLSADTHAVGREIVAGCPAVSGAVVLATCNRFELYLDVDDAEALDHARSGAAHVVAARSGYAPERVADQVHAATGAEVAEHLFSVASGLESMVVGEREIAGQVRRALTAARRDGTTTSALEALFQAASRASRAVGATTGLGAAGRSVVSVALDLVEDGLPAWPDVRCVLIGTGSYAGASLAALKARGCGEVRVYSASGRARAFATARGVRAVTSEDLHAELADVDLVVACSGAAGAVLEVEALAAARAGVERPLAVVDLALRHDVDPGVGELPGVRLVGLTTVAEYAPGEHSAPVEAARAIVERTAAEFDAERRVREWNPAVVAERRRVLGGLDQALVDGAEQAEAMAAAWALARAAVRLDARSRAAAAAASAPGESDASGDGEPDVAPFVAVALDERAARSLRRRTRAALHGPTVRAREAARAGDEVAYRAALAELAAIPVPDVSGVFRPQAASA</sequence>
<comment type="pathway">
    <text evidence="4">Porphyrin-containing compound metabolism; protoporphyrin-IX biosynthesis; 5-aminolevulinate from L-glutamyl-tRNA(Glu): step 1/2.</text>
</comment>
<dbReference type="NCBIfam" id="NF000750">
    <property type="entry name" value="PRK00045.3-4"/>
    <property type="match status" value="1"/>
</dbReference>
<dbReference type="PANTHER" id="PTHR43013:SF1">
    <property type="entry name" value="GLUTAMYL-TRNA REDUCTASE"/>
    <property type="match status" value="1"/>
</dbReference>
<dbReference type="UniPathway" id="UPA00251">
    <property type="reaction ID" value="UER00316"/>
</dbReference>
<dbReference type="SUPFAM" id="SSF51735">
    <property type="entry name" value="NAD(P)-binding Rossmann-fold domains"/>
    <property type="match status" value="1"/>
</dbReference>
<evidence type="ECO:0000259" key="9">
    <source>
        <dbReference type="Pfam" id="PF01488"/>
    </source>
</evidence>
<evidence type="ECO:0000256" key="3">
    <source>
        <dbReference type="ARBA" id="ARBA00023244"/>
    </source>
</evidence>
<comment type="subunit">
    <text evidence="4">Homodimer.</text>
</comment>
<evidence type="ECO:0000256" key="7">
    <source>
        <dbReference type="PIRSR" id="PIRSR000445-3"/>
    </source>
</evidence>
<proteinExistence type="inferred from homology"/>
<feature type="domain" description="Glutamyl-tRNA reductase N-terminal" evidence="10">
    <location>
        <begin position="8"/>
        <end position="157"/>
    </location>
</feature>
<dbReference type="Gene3D" id="3.30.460.30">
    <property type="entry name" value="Glutamyl-tRNA reductase, N-terminal domain"/>
    <property type="match status" value="1"/>
</dbReference>
<dbReference type="SUPFAM" id="SSF69742">
    <property type="entry name" value="Glutamyl tRNA-reductase catalytic, N-terminal domain"/>
    <property type="match status" value="1"/>
</dbReference>
<dbReference type="Gene3D" id="3.40.50.720">
    <property type="entry name" value="NAD(P)-binding Rossmann-like Domain"/>
    <property type="match status" value="1"/>
</dbReference>
<reference evidence="11" key="1">
    <citation type="submission" date="2019-06" db="EMBL/GenBank/DDBJ databases">
        <title>Whole genome shotgun sequence of Cellulomonas cellasea NBRC 3753.</title>
        <authorList>
            <person name="Hosoyama A."/>
            <person name="Uohara A."/>
            <person name="Ohji S."/>
            <person name="Ichikawa N."/>
        </authorList>
    </citation>
    <scope>NUCLEOTIDE SEQUENCE [LARGE SCALE GENOMIC DNA]</scope>
    <source>
        <strain evidence="11">NBRC 3753</strain>
    </source>
</reference>
<gene>
    <name evidence="4" type="primary">hemA</name>
    <name evidence="11" type="ORF">CCE01nite_09280</name>
</gene>
<evidence type="ECO:0000256" key="2">
    <source>
        <dbReference type="ARBA" id="ARBA00023002"/>
    </source>
</evidence>
<evidence type="ECO:0000313" key="11">
    <source>
        <dbReference type="EMBL" id="GEA86979.1"/>
    </source>
</evidence>
<dbReference type="EC" id="1.2.1.70" evidence="4"/>
<feature type="binding site" evidence="4 6">
    <location>
        <position position="121"/>
    </location>
    <ligand>
        <name>substrate</name>
    </ligand>
</feature>
<dbReference type="GO" id="GO:0008883">
    <property type="term" value="F:glutamyl-tRNA reductase activity"/>
    <property type="evidence" value="ECO:0007669"/>
    <property type="project" value="UniProtKB-UniRule"/>
</dbReference>
<dbReference type="PIRSF" id="PIRSF000445">
    <property type="entry name" value="4pyrrol_synth_GluRdtase"/>
    <property type="match status" value="1"/>
</dbReference>
<dbReference type="InterPro" id="IPR018214">
    <property type="entry name" value="GluRdtase_CS"/>
</dbReference>
<name>A0A4Y3KRE0_9CELL</name>
<feature type="binding site" evidence="4 6">
    <location>
        <begin position="47"/>
        <end position="50"/>
    </location>
    <ligand>
        <name>substrate</name>
    </ligand>
</feature>
<feature type="domain" description="Quinate/shikimate 5-dehydrogenase/glutamyl-tRNA reductase" evidence="9">
    <location>
        <begin position="174"/>
        <end position="297"/>
    </location>
</feature>
<accession>A0A4Y3KRE0</accession>
<dbReference type="HAMAP" id="MF_00087">
    <property type="entry name" value="Glu_tRNA_reductase"/>
    <property type="match status" value="1"/>
</dbReference>
<comment type="catalytic activity">
    <reaction evidence="4">
        <text>(S)-4-amino-5-oxopentanoate + tRNA(Glu) + NADP(+) = L-glutamyl-tRNA(Glu) + NADPH + H(+)</text>
        <dbReference type="Rhea" id="RHEA:12344"/>
        <dbReference type="Rhea" id="RHEA-COMP:9663"/>
        <dbReference type="Rhea" id="RHEA-COMP:9680"/>
        <dbReference type="ChEBI" id="CHEBI:15378"/>
        <dbReference type="ChEBI" id="CHEBI:57501"/>
        <dbReference type="ChEBI" id="CHEBI:57783"/>
        <dbReference type="ChEBI" id="CHEBI:58349"/>
        <dbReference type="ChEBI" id="CHEBI:78442"/>
        <dbReference type="ChEBI" id="CHEBI:78520"/>
        <dbReference type="EC" id="1.2.1.70"/>
    </reaction>
</comment>
<dbReference type="EMBL" id="BJLR01000009">
    <property type="protein sequence ID" value="GEA86979.1"/>
    <property type="molecule type" value="Genomic_DNA"/>
</dbReference>
<feature type="binding site" evidence="4 6">
    <location>
        <position position="110"/>
    </location>
    <ligand>
        <name>substrate</name>
    </ligand>
</feature>
<feature type="active site" description="Nucleophile" evidence="4 5">
    <location>
        <position position="48"/>
    </location>
</feature>
<evidence type="ECO:0000256" key="5">
    <source>
        <dbReference type="PIRSR" id="PIRSR000445-1"/>
    </source>
</evidence>
<keyword evidence="3 4" id="KW-0627">Porphyrin biosynthesis</keyword>
<dbReference type="PANTHER" id="PTHR43013">
    <property type="entry name" value="GLUTAMYL-TRNA REDUCTASE"/>
    <property type="match status" value="1"/>
</dbReference>
<dbReference type="PROSITE" id="PS00747">
    <property type="entry name" value="GLUTR"/>
    <property type="match status" value="1"/>
</dbReference>
<keyword evidence="12" id="KW-1185">Reference proteome</keyword>
<comment type="domain">
    <text evidence="4">Possesses an unusual extended V-shaped dimeric structure with each monomer consisting of three distinct domains arranged along a curved 'spinal' alpha-helix. The N-terminal catalytic domain specifically recognizes the glutamate moiety of the substrate. The second domain is the NADPH-binding domain, and the third C-terminal domain is responsible for dimerization.</text>
</comment>
<dbReference type="InterPro" id="IPR000343">
    <property type="entry name" value="4pyrrol_synth_GluRdtase"/>
</dbReference>
<dbReference type="GO" id="GO:0019353">
    <property type="term" value="P:protoporphyrinogen IX biosynthetic process from glutamate"/>
    <property type="evidence" value="ECO:0007669"/>
    <property type="project" value="TreeGrafter"/>
</dbReference>